<reference evidence="1" key="2">
    <citation type="submission" date="2020-06" db="EMBL/GenBank/DDBJ databases">
        <title>Helianthus annuus Genome sequencing and assembly Release 2.</title>
        <authorList>
            <person name="Gouzy J."/>
            <person name="Langlade N."/>
            <person name="Munos S."/>
        </authorList>
    </citation>
    <scope>NUCLEOTIDE SEQUENCE</scope>
    <source>
        <tissue evidence="1">Leaves</tissue>
    </source>
</reference>
<reference evidence="1" key="1">
    <citation type="journal article" date="2017" name="Nature">
        <title>The sunflower genome provides insights into oil metabolism, flowering and Asterid evolution.</title>
        <authorList>
            <person name="Badouin H."/>
            <person name="Gouzy J."/>
            <person name="Grassa C.J."/>
            <person name="Murat F."/>
            <person name="Staton S.E."/>
            <person name="Cottret L."/>
            <person name="Lelandais-Briere C."/>
            <person name="Owens G.L."/>
            <person name="Carrere S."/>
            <person name="Mayjonade B."/>
            <person name="Legrand L."/>
            <person name="Gill N."/>
            <person name="Kane N.C."/>
            <person name="Bowers J.E."/>
            <person name="Hubner S."/>
            <person name="Bellec A."/>
            <person name="Berard A."/>
            <person name="Berges H."/>
            <person name="Blanchet N."/>
            <person name="Boniface M.C."/>
            <person name="Brunel D."/>
            <person name="Catrice O."/>
            <person name="Chaidir N."/>
            <person name="Claudel C."/>
            <person name="Donnadieu C."/>
            <person name="Faraut T."/>
            <person name="Fievet G."/>
            <person name="Helmstetter N."/>
            <person name="King M."/>
            <person name="Knapp S.J."/>
            <person name="Lai Z."/>
            <person name="Le Paslier M.C."/>
            <person name="Lippi Y."/>
            <person name="Lorenzon L."/>
            <person name="Mandel J.R."/>
            <person name="Marage G."/>
            <person name="Marchand G."/>
            <person name="Marquand E."/>
            <person name="Bret-Mestries E."/>
            <person name="Morien E."/>
            <person name="Nambeesan S."/>
            <person name="Nguyen T."/>
            <person name="Pegot-Espagnet P."/>
            <person name="Pouilly N."/>
            <person name="Raftis F."/>
            <person name="Sallet E."/>
            <person name="Schiex T."/>
            <person name="Thomas J."/>
            <person name="Vandecasteele C."/>
            <person name="Vares D."/>
            <person name="Vear F."/>
            <person name="Vautrin S."/>
            <person name="Crespi M."/>
            <person name="Mangin B."/>
            <person name="Burke J.M."/>
            <person name="Salse J."/>
            <person name="Munos S."/>
            <person name="Vincourt P."/>
            <person name="Rieseberg L.H."/>
            <person name="Langlade N.B."/>
        </authorList>
    </citation>
    <scope>NUCLEOTIDE SEQUENCE</scope>
    <source>
        <tissue evidence="1">Leaves</tissue>
    </source>
</reference>
<evidence type="ECO:0000313" key="2">
    <source>
        <dbReference type="Proteomes" id="UP000215914"/>
    </source>
</evidence>
<dbReference type="PANTHER" id="PTHR31099">
    <property type="entry name" value="OS06G0165300 PROTEIN"/>
    <property type="match status" value="1"/>
</dbReference>
<dbReference type="PANTHER" id="PTHR31099:SF49">
    <property type="entry name" value="MYOSIN HEAVY CHAIN-LIKE PROTEIN"/>
    <property type="match status" value="1"/>
</dbReference>
<gene>
    <name evidence="1" type="ORF">HanXRQr2_Chr16g0728791</name>
</gene>
<organism evidence="1 2">
    <name type="scientific">Helianthus annuus</name>
    <name type="common">Common sunflower</name>
    <dbReference type="NCBI Taxonomy" id="4232"/>
    <lineage>
        <taxon>Eukaryota</taxon>
        <taxon>Viridiplantae</taxon>
        <taxon>Streptophyta</taxon>
        <taxon>Embryophyta</taxon>
        <taxon>Tracheophyta</taxon>
        <taxon>Spermatophyta</taxon>
        <taxon>Magnoliopsida</taxon>
        <taxon>eudicotyledons</taxon>
        <taxon>Gunneridae</taxon>
        <taxon>Pentapetalae</taxon>
        <taxon>asterids</taxon>
        <taxon>campanulids</taxon>
        <taxon>Asterales</taxon>
        <taxon>Asteraceae</taxon>
        <taxon>Asteroideae</taxon>
        <taxon>Heliantheae alliance</taxon>
        <taxon>Heliantheae</taxon>
        <taxon>Helianthus</taxon>
    </lineage>
</organism>
<dbReference type="Proteomes" id="UP000215914">
    <property type="component" value="Unassembled WGS sequence"/>
</dbReference>
<dbReference type="Gramene" id="mRNA:HanXRQr2_Chr16g0728791">
    <property type="protein sequence ID" value="mRNA:HanXRQr2_Chr16g0728791"/>
    <property type="gene ID" value="HanXRQr2_Chr16g0728791"/>
</dbReference>
<protein>
    <submittedName>
        <fullName evidence="1">Uncharacterized protein</fullName>
    </submittedName>
</protein>
<evidence type="ECO:0000313" key="1">
    <source>
        <dbReference type="EMBL" id="KAF5758402.1"/>
    </source>
</evidence>
<dbReference type="AlphaFoldDB" id="A0A9K3DQA4"/>
<dbReference type="EMBL" id="MNCJ02000331">
    <property type="protein sequence ID" value="KAF5758402.1"/>
    <property type="molecule type" value="Genomic_DNA"/>
</dbReference>
<name>A0A9K3DQA4_HELAN</name>
<sequence>MSNTDDVVVVEEAGGGVLPLKWEEGLFKQVVWGHQFAEEWDARYPAQGKTSVDAPPGYITFFADFIVEGMVRIWHFEFVCRLQGEEPTVDKFRVFYQLQSNLGFFSFVVHSSKKILINPPESYPNWKGKFSFISTEVIPMIMRFRDSMPIPKEDMNISRGAGWYEKLLVLPNQAVGEQVLVAAGMSDRWRHDSANVHVLLLEGEEVELFHRAFPAHAGVMGVRPLCDGEEYWYEQIHLNFMYARAELFSSPPVVTEGAHISNPRPRRAITPAGKEVVFLSSEGSVAS</sequence>
<proteinExistence type="predicted"/>
<comment type="caution">
    <text evidence="1">The sequence shown here is derived from an EMBL/GenBank/DDBJ whole genome shotgun (WGS) entry which is preliminary data.</text>
</comment>
<keyword evidence="2" id="KW-1185">Reference proteome</keyword>
<accession>A0A9K3DQA4</accession>